<evidence type="ECO:0000313" key="2">
    <source>
        <dbReference type="Proteomes" id="UP000185860"/>
    </source>
</evidence>
<protein>
    <submittedName>
        <fullName evidence="1">Uncharacterized protein</fullName>
    </submittedName>
</protein>
<sequence>MKNLIYTKNKYICPKIWAIYEPFPLLVTLIKSTLQKRVLNMWNSPKKIIVNYLEPACASEQKYWCYNRRGFGGTIFPPT</sequence>
<evidence type="ECO:0000313" key="1">
    <source>
        <dbReference type="EMBL" id="OKH39092.1"/>
    </source>
</evidence>
<dbReference type="AlphaFoldDB" id="A0A1U7IP95"/>
<name>A0A1U7IP95_9CYAN</name>
<accession>A0A1U7IP95</accession>
<dbReference type="EMBL" id="MRCE01000006">
    <property type="protein sequence ID" value="OKH39092.1"/>
    <property type="molecule type" value="Genomic_DNA"/>
</dbReference>
<gene>
    <name evidence="1" type="ORF">NIES2119_08150</name>
</gene>
<dbReference type="Proteomes" id="UP000185860">
    <property type="component" value="Unassembled WGS sequence"/>
</dbReference>
<organism evidence="1 2">
    <name type="scientific">[Phormidium ambiguum] IAM M-71</name>
    <dbReference type="NCBI Taxonomy" id="454136"/>
    <lineage>
        <taxon>Bacteria</taxon>
        <taxon>Bacillati</taxon>
        <taxon>Cyanobacteriota</taxon>
        <taxon>Cyanophyceae</taxon>
        <taxon>Oscillatoriophycideae</taxon>
        <taxon>Aerosakkonematales</taxon>
        <taxon>Aerosakkonemataceae</taxon>
        <taxon>Floridanema</taxon>
    </lineage>
</organism>
<dbReference type="STRING" id="454136.NIES2119_08150"/>
<proteinExistence type="predicted"/>
<reference evidence="1 2" key="1">
    <citation type="submission" date="2016-11" db="EMBL/GenBank/DDBJ databases">
        <title>Draft Genome Sequences of Nine Cyanobacterial Strains from Diverse Habitats.</title>
        <authorList>
            <person name="Zhu T."/>
            <person name="Hou S."/>
            <person name="Lu X."/>
            <person name="Hess W.R."/>
        </authorList>
    </citation>
    <scope>NUCLEOTIDE SEQUENCE [LARGE SCALE GENOMIC DNA]</scope>
    <source>
        <strain evidence="1 2">IAM M-71</strain>
    </source>
</reference>
<comment type="caution">
    <text evidence="1">The sequence shown here is derived from an EMBL/GenBank/DDBJ whole genome shotgun (WGS) entry which is preliminary data.</text>
</comment>